<dbReference type="InterPro" id="IPR030190">
    <property type="entry name" value="MacA_alpha-hairpin_sf"/>
</dbReference>
<feature type="region of interest" description="Disordered" evidence="6">
    <location>
        <begin position="380"/>
        <end position="399"/>
    </location>
</feature>
<keyword evidence="4 5" id="KW-0175">Coiled coil</keyword>
<dbReference type="GO" id="GO:1990195">
    <property type="term" value="C:macrolide transmembrane transporter complex"/>
    <property type="evidence" value="ECO:0007669"/>
    <property type="project" value="InterPro"/>
</dbReference>
<dbReference type="Pfam" id="PF25967">
    <property type="entry name" value="RND-MFP_C"/>
    <property type="match status" value="1"/>
</dbReference>
<protein>
    <submittedName>
        <fullName evidence="10">Hemolysin secretion protein D</fullName>
    </submittedName>
</protein>
<dbReference type="GO" id="GO:0015562">
    <property type="term" value="F:efflux transmembrane transporter activity"/>
    <property type="evidence" value="ECO:0007669"/>
    <property type="project" value="TreeGrafter"/>
</dbReference>
<feature type="compositionally biased region" description="Polar residues" evidence="6">
    <location>
        <begin position="380"/>
        <end position="391"/>
    </location>
</feature>
<reference evidence="10 11" key="1">
    <citation type="submission" date="2019-11" db="EMBL/GenBank/DDBJ databases">
        <title>Comparative genomics of hydrocarbon-degrading Desulfosarcina strains.</title>
        <authorList>
            <person name="Watanabe M."/>
            <person name="Kojima H."/>
            <person name="Fukui M."/>
        </authorList>
    </citation>
    <scope>NUCLEOTIDE SEQUENCE [LARGE SCALE GENOMIC DNA]</scope>
    <source>
        <strain evidence="10 11">28bB2T</strain>
    </source>
</reference>
<dbReference type="Pfam" id="PF25917">
    <property type="entry name" value="BSH_RND"/>
    <property type="match status" value="1"/>
</dbReference>
<proteinExistence type="inferred from homology"/>
<evidence type="ECO:0000256" key="5">
    <source>
        <dbReference type="SAM" id="Coils"/>
    </source>
</evidence>
<dbReference type="InterPro" id="IPR006143">
    <property type="entry name" value="RND_pump_MFP"/>
</dbReference>
<dbReference type="KEGG" id="dov:DSCO28_35510"/>
<feature type="coiled-coil region" evidence="5">
    <location>
        <begin position="103"/>
        <end position="168"/>
    </location>
</feature>
<dbReference type="InterPro" id="IPR058626">
    <property type="entry name" value="MdtA-like_b-barrel"/>
</dbReference>
<evidence type="ECO:0000259" key="8">
    <source>
        <dbReference type="Pfam" id="PF25944"/>
    </source>
</evidence>
<sequence>MQKKRKRSLITILLLLAVVAAGGWFVRDWLAPPEQPVYVTVPAEKRDIQETVSATGVLNAFQQVDVGAQVSGQLQSLKVALGDTVKKGQLLAVIDPSVKQNDLKDAEAELKNIEAQRRAKAALLEQYELAYQRQQTLRRGDAGAEADLESAAASLASTRAEIAALDAQITQAKISVDTARTNLGYTQIVAPMDGVVVAVETDEGQTLVSTQSAPTILILANLDTMTVKTLISEADVIRVKAGMPVYFHVLGDPDTRYDGTLRSVDPAPETITDDDTSAKTISSSATYYNGQFDVTNPDHRLRIFMTAQVSIVLGEAKQALCIPLSVLGDSQGNGRYAVRVLKAGHVETREIKTGLKDNIYIQVLEGLNEGEPVVVGDSLTAQESNAGNNQRLGGPPPGA</sequence>
<dbReference type="Gene3D" id="2.40.420.20">
    <property type="match status" value="1"/>
</dbReference>
<dbReference type="RefSeq" id="WP_155323301.1">
    <property type="nucleotide sequence ID" value="NZ_AP021876.1"/>
</dbReference>
<dbReference type="PANTHER" id="PTHR30469">
    <property type="entry name" value="MULTIDRUG RESISTANCE PROTEIN MDTA"/>
    <property type="match status" value="1"/>
</dbReference>
<dbReference type="Gene3D" id="6.10.140.1990">
    <property type="match status" value="1"/>
</dbReference>
<dbReference type="AlphaFoldDB" id="A0A5K7ZRZ5"/>
<name>A0A5K7ZRZ5_9BACT</name>
<evidence type="ECO:0000256" key="4">
    <source>
        <dbReference type="ARBA" id="ARBA00023054"/>
    </source>
</evidence>
<dbReference type="InterPro" id="IPR058627">
    <property type="entry name" value="MdtA-like_C"/>
</dbReference>
<dbReference type="Gene3D" id="2.40.30.170">
    <property type="match status" value="1"/>
</dbReference>
<evidence type="ECO:0000313" key="10">
    <source>
        <dbReference type="EMBL" id="BBO82985.1"/>
    </source>
</evidence>
<feature type="domain" description="Multidrug resistance protein MdtA-like barrel-sandwich hybrid" evidence="7">
    <location>
        <begin position="63"/>
        <end position="218"/>
    </location>
</feature>
<dbReference type="GO" id="GO:1990961">
    <property type="term" value="P:xenobiotic detoxification by transmembrane export across the plasma membrane"/>
    <property type="evidence" value="ECO:0007669"/>
    <property type="project" value="InterPro"/>
</dbReference>
<evidence type="ECO:0000256" key="1">
    <source>
        <dbReference type="ARBA" id="ARBA00004236"/>
    </source>
</evidence>
<dbReference type="EMBL" id="AP021876">
    <property type="protein sequence ID" value="BBO82985.1"/>
    <property type="molecule type" value="Genomic_DNA"/>
</dbReference>
<dbReference type="SUPFAM" id="SSF111369">
    <property type="entry name" value="HlyD-like secretion proteins"/>
    <property type="match status" value="1"/>
</dbReference>
<dbReference type="InterPro" id="IPR058625">
    <property type="entry name" value="MdtA-like_BSH"/>
</dbReference>
<dbReference type="Gene3D" id="2.40.50.100">
    <property type="match status" value="1"/>
</dbReference>
<comment type="subcellular location">
    <subcellularLocation>
        <location evidence="1">Cell membrane</location>
    </subcellularLocation>
</comment>
<comment type="similarity">
    <text evidence="2">Belongs to the membrane fusion protein (MFP) (TC 8.A.1) family.</text>
</comment>
<evidence type="ECO:0000256" key="6">
    <source>
        <dbReference type="SAM" id="MobiDB-lite"/>
    </source>
</evidence>
<gene>
    <name evidence="10" type="ORF">DSCO28_35510</name>
</gene>
<evidence type="ECO:0000259" key="9">
    <source>
        <dbReference type="Pfam" id="PF25967"/>
    </source>
</evidence>
<feature type="domain" description="Multidrug resistance protein MdtA-like C-terminal permuted SH3" evidence="9">
    <location>
        <begin position="318"/>
        <end position="376"/>
    </location>
</feature>
<feature type="domain" description="Multidrug resistance protein MdtA-like beta-barrel" evidence="8">
    <location>
        <begin position="224"/>
        <end position="314"/>
    </location>
</feature>
<accession>A0A5K7ZRZ5</accession>
<dbReference type="Pfam" id="PF25944">
    <property type="entry name" value="Beta-barrel_RND"/>
    <property type="match status" value="1"/>
</dbReference>
<dbReference type="InterPro" id="IPR058623">
    <property type="entry name" value="MacA"/>
</dbReference>
<evidence type="ECO:0000259" key="7">
    <source>
        <dbReference type="Pfam" id="PF25917"/>
    </source>
</evidence>
<keyword evidence="3" id="KW-0813">Transport</keyword>
<dbReference type="PANTHER" id="PTHR30469:SF33">
    <property type="entry name" value="SLR1207 PROTEIN"/>
    <property type="match status" value="1"/>
</dbReference>
<dbReference type="GO" id="GO:1990281">
    <property type="term" value="C:efflux pump complex"/>
    <property type="evidence" value="ECO:0007669"/>
    <property type="project" value="TreeGrafter"/>
</dbReference>
<dbReference type="NCBIfam" id="NF008606">
    <property type="entry name" value="PRK11578.1"/>
    <property type="match status" value="1"/>
</dbReference>
<dbReference type="NCBIfam" id="TIGR01730">
    <property type="entry name" value="RND_mfp"/>
    <property type="match status" value="1"/>
</dbReference>
<evidence type="ECO:0000256" key="2">
    <source>
        <dbReference type="ARBA" id="ARBA00009477"/>
    </source>
</evidence>
<evidence type="ECO:0000313" key="11">
    <source>
        <dbReference type="Proteomes" id="UP000425960"/>
    </source>
</evidence>
<dbReference type="GO" id="GO:0030313">
    <property type="term" value="C:cell envelope"/>
    <property type="evidence" value="ECO:0007669"/>
    <property type="project" value="UniProtKB-SubCell"/>
</dbReference>
<evidence type="ECO:0000256" key="3">
    <source>
        <dbReference type="ARBA" id="ARBA00022448"/>
    </source>
</evidence>
<organism evidence="10 11">
    <name type="scientific">Desulfosarcina ovata subsp. sediminis</name>
    <dbReference type="NCBI Taxonomy" id="885957"/>
    <lineage>
        <taxon>Bacteria</taxon>
        <taxon>Pseudomonadati</taxon>
        <taxon>Thermodesulfobacteriota</taxon>
        <taxon>Desulfobacteria</taxon>
        <taxon>Desulfobacterales</taxon>
        <taxon>Desulfosarcinaceae</taxon>
        <taxon>Desulfosarcina</taxon>
    </lineage>
</organism>
<dbReference type="GO" id="GO:0019898">
    <property type="term" value="C:extrinsic component of membrane"/>
    <property type="evidence" value="ECO:0007669"/>
    <property type="project" value="InterPro"/>
</dbReference>
<dbReference type="Proteomes" id="UP000425960">
    <property type="component" value="Chromosome"/>
</dbReference>